<feature type="transmembrane region" description="Helical" evidence="2">
    <location>
        <begin position="61"/>
        <end position="81"/>
    </location>
</feature>
<feature type="compositionally biased region" description="Basic and acidic residues" evidence="1">
    <location>
        <begin position="159"/>
        <end position="181"/>
    </location>
</feature>
<keyword evidence="2" id="KW-0472">Membrane</keyword>
<protein>
    <submittedName>
        <fullName evidence="3">Uncharacterized protein</fullName>
    </submittedName>
</protein>
<name>A0A368P448_9FLAO</name>
<dbReference type="OrthoDB" id="1200560at2"/>
<organism evidence="3 4">
    <name type="scientific">Oceanihabitans sediminis</name>
    <dbReference type="NCBI Taxonomy" id="1812012"/>
    <lineage>
        <taxon>Bacteria</taxon>
        <taxon>Pseudomonadati</taxon>
        <taxon>Bacteroidota</taxon>
        <taxon>Flavobacteriia</taxon>
        <taxon>Flavobacteriales</taxon>
        <taxon>Flavobacteriaceae</taxon>
        <taxon>Oceanihabitans</taxon>
    </lineage>
</organism>
<feature type="transmembrane region" description="Helical" evidence="2">
    <location>
        <begin position="87"/>
        <end position="111"/>
    </location>
</feature>
<proteinExistence type="predicted"/>
<dbReference type="RefSeq" id="WP_072349484.1">
    <property type="nucleotide sequence ID" value="NZ_JAWVXR010000002.1"/>
</dbReference>
<gene>
    <name evidence="3" type="ORF">DU428_07345</name>
</gene>
<dbReference type="EMBL" id="QPIG01000002">
    <property type="protein sequence ID" value="RCU57602.1"/>
    <property type="molecule type" value="Genomic_DNA"/>
</dbReference>
<sequence>MGLEVIIFIAAILFGIFIYWRESNGNGFYRFVNKLVNSKDLQMKPSDKKGFVYKQAFMPRFLYVAGAFLFIAVVFQFLTPFKVFSNYYGVSIFASSIVGILLGTYIANLVFKSGEIIDEKSESFEGVFNETIEKGKDLIGDLKEKGENLLENEDEVKEEVDKEAKEESKSARERLKDKGLL</sequence>
<accession>A0A368P448</accession>
<dbReference type="AlphaFoldDB" id="A0A368P448"/>
<evidence type="ECO:0000313" key="4">
    <source>
        <dbReference type="Proteomes" id="UP000252249"/>
    </source>
</evidence>
<keyword evidence="4" id="KW-1185">Reference proteome</keyword>
<feature type="region of interest" description="Disordered" evidence="1">
    <location>
        <begin position="153"/>
        <end position="181"/>
    </location>
</feature>
<keyword evidence="2" id="KW-0812">Transmembrane</keyword>
<comment type="caution">
    <text evidence="3">The sequence shown here is derived from an EMBL/GenBank/DDBJ whole genome shotgun (WGS) entry which is preliminary data.</text>
</comment>
<evidence type="ECO:0000313" key="3">
    <source>
        <dbReference type="EMBL" id="RCU57602.1"/>
    </source>
</evidence>
<dbReference type="Proteomes" id="UP000252249">
    <property type="component" value="Unassembled WGS sequence"/>
</dbReference>
<feature type="transmembrane region" description="Helical" evidence="2">
    <location>
        <begin position="6"/>
        <end position="21"/>
    </location>
</feature>
<keyword evidence="2" id="KW-1133">Transmembrane helix</keyword>
<evidence type="ECO:0000256" key="1">
    <source>
        <dbReference type="SAM" id="MobiDB-lite"/>
    </source>
</evidence>
<evidence type="ECO:0000256" key="2">
    <source>
        <dbReference type="SAM" id="Phobius"/>
    </source>
</evidence>
<reference evidence="3 4" key="1">
    <citation type="submission" date="2018-07" db="EMBL/GenBank/DDBJ databases">
        <title>Oceanihabitans testaceum sp. nov., isolated from marine sediment.</title>
        <authorList>
            <person name="Li C.-M."/>
        </authorList>
    </citation>
    <scope>NUCLEOTIDE SEQUENCE [LARGE SCALE GENOMIC DNA]</scope>
    <source>
        <strain evidence="3 4">S9-10</strain>
    </source>
</reference>